<accession>A0A0F9XAM8</accession>
<evidence type="ECO:0000313" key="2">
    <source>
        <dbReference type="EMBL" id="KKN88718.1"/>
    </source>
</evidence>
<dbReference type="SUPFAM" id="SSF52540">
    <property type="entry name" value="P-loop containing nucleoside triphosphate hydrolases"/>
    <property type="match status" value="1"/>
</dbReference>
<dbReference type="Gene3D" id="3.40.50.300">
    <property type="entry name" value="P-loop containing nucleotide triphosphate hydrolases"/>
    <property type="match status" value="1"/>
</dbReference>
<dbReference type="InterPro" id="IPR027417">
    <property type="entry name" value="P-loop_NTPase"/>
</dbReference>
<dbReference type="GO" id="GO:0003678">
    <property type="term" value="F:DNA helicase activity"/>
    <property type="evidence" value="ECO:0007669"/>
    <property type="project" value="InterPro"/>
</dbReference>
<dbReference type="InterPro" id="IPR007694">
    <property type="entry name" value="DNA_helicase_DnaB-like_C"/>
</dbReference>
<dbReference type="AlphaFoldDB" id="A0A0F9XAM8"/>
<comment type="caution">
    <text evidence="2">The sequence shown here is derived from an EMBL/GenBank/DDBJ whole genome shotgun (WGS) entry which is preliminary data.</text>
</comment>
<proteinExistence type="predicted"/>
<evidence type="ECO:0000259" key="1">
    <source>
        <dbReference type="Pfam" id="PF03796"/>
    </source>
</evidence>
<dbReference type="GO" id="GO:0006260">
    <property type="term" value="P:DNA replication"/>
    <property type="evidence" value="ECO:0007669"/>
    <property type="project" value="InterPro"/>
</dbReference>
<dbReference type="EMBL" id="LAZR01000126">
    <property type="protein sequence ID" value="KKN88718.1"/>
    <property type="molecule type" value="Genomic_DNA"/>
</dbReference>
<dbReference type="Pfam" id="PF03796">
    <property type="entry name" value="DnaB_C"/>
    <property type="match status" value="1"/>
</dbReference>
<gene>
    <name evidence="2" type="ORF">LCGC14_0246090</name>
</gene>
<dbReference type="GO" id="GO:0005524">
    <property type="term" value="F:ATP binding"/>
    <property type="evidence" value="ECO:0007669"/>
    <property type="project" value="InterPro"/>
</dbReference>
<organism evidence="2">
    <name type="scientific">marine sediment metagenome</name>
    <dbReference type="NCBI Taxonomy" id="412755"/>
    <lineage>
        <taxon>unclassified sequences</taxon>
        <taxon>metagenomes</taxon>
        <taxon>ecological metagenomes</taxon>
    </lineage>
</organism>
<name>A0A0F9XAM8_9ZZZZ</name>
<sequence length="332" mass="37463">MESKLLTRTLPIVTAKQAAELALKEIEEGRSGIQRSLLTRWKHVNNLLVGGFRFGNTYVLGGMSGGGKSYKLNMLREDFLNKELNSMFTKPFRLIHFAMEMSASDEVLRTVGGNIKTSYQSLISAFRKLPDQKFTEAMAYLESMKHLDMDFVEVTGNVLQLKQTILEYQAKYPGINLIVSLDHTLLTDYLNEKDEIQLVTNVSKMFLSARKEIGCMGIIVAQLNDKIEDISRIGKANFHYPTKKDIHGAKAIYRDADCVMVLHDPSQLGIRRYGPESNPDGQGGLGYTTEDRVFLHVLKMRKGVPGMIVFTQDFKNGNLHEEIINAPRLVIE</sequence>
<feature type="domain" description="SF4 helicase" evidence="1">
    <location>
        <begin position="48"/>
        <end position="307"/>
    </location>
</feature>
<reference evidence="2" key="1">
    <citation type="journal article" date="2015" name="Nature">
        <title>Complex archaea that bridge the gap between prokaryotes and eukaryotes.</title>
        <authorList>
            <person name="Spang A."/>
            <person name="Saw J.H."/>
            <person name="Jorgensen S.L."/>
            <person name="Zaremba-Niedzwiedzka K."/>
            <person name="Martijn J."/>
            <person name="Lind A.E."/>
            <person name="van Eijk R."/>
            <person name="Schleper C."/>
            <person name="Guy L."/>
            <person name="Ettema T.J."/>
        </authorList>
    </citation>
    <scope>NUCLEOTIDE SEQUENCE</scope>
</reference>
<protein>
    <recommendedName>
        <fullName evidence="1">SF4 helicase domain-containing protein</fullName>
    </recommendedName>
</protein>